<evidence type="ECO:0000256" key="1">
    <source>
        <dbReference type="ARBA" id="ARBA00006739"/>
    </source>
</evidence>
<evidence type="ECO:0000259" key="4">
    <source>
        <dbReference type="Pfam" id="PF00535"/>
    </source>
</evidence>
<keyword evidence="3" id="KW-0808">Transferase</keyword>
<sequence length="258" mass="29942">MAYFLKIAKKIFQKLPSPMRVVLRSYRDNWRRLRIRRWRRRVVPAATPQKYQKRASIIVVTYGNEEFTIGCFDSLRRTISKEDEVIWVDNNSSKSSKNKVLAWLKKHSFPQLQKMIFNDRNAGFIGGNRLGFQQAEGKYIVLLNNDTIVAPRWLDNMLAVFEKEPDVGIVGAVSSSPHQWQGIDNLRKNLPGFDKAPPVEIGKPNFRSVAQYGRKLEELFHGQFRIMWGMITFFAAVISRDLINTIGFLDPENLYSEM</sequence>
<feature type="domain" description="Glycosyltransferase 2-like" evidence="4">
    <location>
        <begin position="56"/>
        <end position="180"/>
    </location>
</feature>
<name>A0A2M8EJ80_UNCKA</name>
<dbReference type="PANTHER" id="PTHR43179">
    <property type="entry name" value="RHAMNOSYLTRANSFERASE WBBL"/>
    <property type="match status" value="1"/>
</dbReference>
<keyword evidence="2" id="KW-0328">Glycosyltransferase</keyword>
<dbReference type="InterPro" id="IPR029044">
    <property type="entry name" value="Nucleotide-diphossugar_trans"/>
</dbReference>
<protein>
    <recommendedName>
        <fullName evidence="4">Glycosyltransferase 2-like domain-containing protein</fullName>
    </recommendedName>
</protein>
<dbReference type="EMBL" id="PFSK01000021">
    <property type="protein sequence ID" value="PJC22758.1"/>
    <property type="molecule type" value="Genomic_DNA"/>
</dbReference>
<evidence type="ECO:0000313" key="6">
    <source>
        <dbReference type="Proteomes" id="UP000228781"/>
    </source>
</evidence>
<organism evidence="5 6">
    <name type="scientific">candidate division WWE3 bacterium CG_4_9_14_0_2_um_filter_48_10</name>
    <dbReference type="NCBI Taxonomy" id="1975078"/>
    <lineage>
        <taxon>Bacteria</taxon>
        <taxon>Katanobacteria</taxon>
    </lineage>
</organism>
<dbReference type="PANTHER" id="PTHR43179:SF12">
    <property type="entry name" value="GALACTOFURANOSYLTRANSFERASE GLFT2"/>
    <property type="match status" value="1"/>
</dbReference>
<dbReference type="Proteomes" id="UP000228781">
    <property type="component" value="Unassembled WGS sequence"/>
</dbReference>
<evidence type="ECO:0000256" key="3">
    <source>
        <dbReference type="ARBA" id="ARBA00022679"/>
    </source>
</evidence>
<reference evidence="6" key="1">
    <citation type="submission" date="2017-09" db="EMBL/GenBank/DDBJ databases">
        <title>Depth-based differentiation of microbial function through sediment-hosted aquifers and enrichment of novel symbionts in the deep terrestrial subsurface.</title>
        <authorList>
            <person name="Probst A.J."/>
            <person name="Ladd B."/>
            <person name="Jarett J.K."/>
            <person name="Geller-Mcgrath D.E."/>
            <person name="Sieber C.M.K."/>
            <person name="Emerson J.B."/>
            <person name="Anantharaman K."/>
            <person name="Thomas B.C."/>
            <person name="Malmstrom R."/>
            <person name="Stieglmeier M."/>
            <person name="Klingl A."/>
            <person name="Woyke T."/>
            <person name="Ryan C.M."/>
            <person name="Banfield J.F."/>
        </authorList>
    </citation>
    <scope>NUCLEOTIDE SEQUENCE [LARGE SCALE GENOMIC DNA]</scope>
</reference>
<evidence type="ECO:0000313" key="5">
    <source>
        <dbReference type="EMBL" id="PJC22758.1"/>
    </source>
</evidence>
<dbReference type="AlphaFoldDB" id="A0A2M8EJ80"/>
<gene>
    <name evidence="5" type="ORF">CO059_01780</name>
</gene>
<dbReference type="GO" id="GO:0016757">
    <property type="term" value="F:glycosyltransferase activity"/>
    <property type="evidence" value="ECO:0007669"/>
    <property type="project" value="UniProtKB-KW"/>
</dbReference>
<comment type="similarity">
    <text evidence="1">Belongs to the glycosyltransferase 2 family.</text>
</comment>
<dbReference type="Gene3D" id="3.90.550.10">
    <property type="entry name" value="Spore Coat Polysaccharide Biosynthesis Protein SpsA, Chain A"/>
    <property type="match status" value="1"/>
</dbReference>
<accession>A0A2M8EJ80</accession>
<feature type="non-terminal residue" evidence="5">
    <location>
        <position position="258"/>
    </location>
</feature>
<evidence type="ECO:0000256" key="2">
    <source>
        <dbReference type="ARBA" id="ARBA00022676"/>
    </source>
</evidence>
<comment type="caution">
    <text evidence="5">The sequence shown here is derived from an EMBL/GenBank/DDBJ whole genome shotgun (WGS) entry which is preliminary data.</text>
</comment>
<dbReference type="SUPFAM" id="SSF53448">
    <property type="entry name" value="Nucleotide-diphospho-sugar transferases"/>
    <property type="match status" value="1"/>
</dbReference>
<dbReference type="InterPro" id="IPR001173">
    <property type="entry name" value="Glyco_trans_2-like"/>
</dbReference>
<proteinExistence type="inferred from homology"/>
<dbReference type="Pfam" id="PF00535">
    <property type="entry name" value="Glycos_transf_2"/>
    <property type="match status" value="1"/>
</dbReference>